<proteinExistence type="predicted"/>
<feature type="domain" description="Peptidase M28" evidence="1">
    <location>
        <begin position="218"/>
        <end position="401"/>
    </location>
</feature>
<dbReference type="GO" id="GO:0008235">
    <property type="term" value="F:metalloexopeptidase activity"/>
    <property type="evidence" value="ECO:0007669"/>
    <property type="project" value="InterPro"/>
</dbReference>
<dbReference type="SUPFAM" id="SSF53187">
    <property type="entry name" value="Zn-dependent exopeptidases"/>
    <property type="match status" value="1"/>
</dbReference>
<dbReference type="Gene3D" id="3.40.630.10">
    <property type="entry name" value="Zn peptidases"/>
    <property type="match status" value="1"/>
</dbReference>
<name>A0A1G9RB56_9ACTN</name>
<dbReference type="RefSeq" id="WP_245740968.1">
    <property type="nucleotide sequence ID" value="NZ_FNFB01000044.1"/>
</dbReference>
<protein>
    <submittedName>
        <fullName evidence="2">Peptidase family M28</fullName>
    </submittedName>
</protein>
<dbReference type="PANTHER" id="PTHR12147">
    <property type="entry name" value="METALLOPEPTIDASE M28 FAMILY MEMBER"/>
    <property type="match status" value="1"/>
</dbReference>
<dbReference type="AlphaFoldDB" id="A0A1G9RB56"/>
<gene>
    <name evidence="2" type="ORF">SAMN05421874_14441</name>
</gene>
<dbReference type="GO" id="GO:0006508">
    <property type="term" value="P:proteolysis"/>
    <property type="evidence" value="ECO:0007669"/>
    <property type="project" value="InterPro"/>
</dbReference>
<dbReference type="Gene3D" id="3.50.30.30">
    <property type="match status" value="1"/>
</dbReference>
<sequence>MTSTLSGVDRPPAGLAALLKAVSAQRMQATVHELAGDRYAGRRVGTPGGRAAATWLADRLGELGAGTELSGFDVANVRELYGTPVLEWNTGGQAHRLKHRRDFAEHLASADLPHPRCAPLAAASDADLRGRWVLAEAGDWARACERAEADGAAGMLTTRGTDAEGWMPKMIAGPPSRQVPVIAVRTEVQARLADALTRGPVQVTGSMPLRQITTRGQNVHARFPAEGDTGRARVLLTAHYDGVGDDPDTRLPAAADNASGVAAVLEAARVLSADPTIRSGLEVAFLDAEEAGAWGSAHHAPALPSDTLVINLDGAAHLHEAASVEAGGPALALLATLDQAARLTGVPLRAGAMASDNRRYAAAGLAAIGIGMGMPGYQTPAETPERVQADTLLAAARLLVATAWLTTSAMHGAE</sequence>
<dbReference type="EMBL" id="FNFB01000044">
    <property type="protein sequence ID" value="SDM20539.1"/>
    <property type="molecule type" value="Genomic_DNA"/>
</dbReference>
<reference evidence="2 3" key="1">
    <citation type="submission" date="2016-10" db="EMBL/GenBank/DDBJ databases">
        <authorList>
            <person name="de Groot N.N."/>
        </authorList>
    </citation>
    <scope>NUCLEOTIDE SEQUENCE [LARGE SCALE GENOMIC DNA]</scope>
    <source>
        <strain evidence="2 3">CGMCC 4.5681</strain>
    </source>
</reference>
<dbReference type="InterPro" id="IPR045175">
    <property type="entry name" value="M28_fam"/>
</dbReference>
<accession>A0A1G9RB56</accession>
<evidence type="ECO:0000313" key="3">
    <source>
        <dbReference type="Proteomes" id="UP000198683"/>
    </source>
</evidence>
<dbReference type="STRING" id="683260.SAMN05421874_14441"/>
<dbReference type="Pfam" id="PF04389">
    <property type="entry name" value="Peptidase_M28"/>
    <property type="match status" value="1"/>
</dbReference>
<dbReference type="Proteomes" id="UP000198683">
    <property type="component" value="Unassembled WGS sequence"/>
</dbReference>
<organism evidence="2 3">
    <name type="scientific">Nonomuraea maritima</name>
    <dbReference type="NCBI Taxonomy" id="683260"/>
    <lineage>
        <taxon>Bacteria</taxon>
        <taxon>Bacillati</taxon>
        <taxon>Actinomycetota</taxon>
        <taxon>Actinomycetes</taxon>
        <taxon>Streptosporangiales</taxon>
        <taxon>Streptosporangiaceae</taxon>
        <taxon>Nonomuraea</taxon>
    </lineage>
</organism>
<dbReference type="PANTHER" id="PTHR12147:SF26">
    <property type="entry name" value="PEPTIDASE M28 DOMAIN-CONTAINING PROTEIN"/>
    <property type="match status" value="1"/>
</dbReference>
<evidence type="ECO:0000259" key="1">
    <source>
        <dbReference type="Pfam" id="PF04389"/>
    </source>
</evidence>
<evidence type="ECO:0000313" key="2">
    <source>
        <dbReference type="EMBL" id="SDM20539.1"/>
    </source>
</evidence>
<dbReference type="InterPro" id="IPR007484">
    <property type="entry name" value="Peptidase_M28"/>
</dbReference>
<keyword evidence="3" id="KW-1185">Reference proteome</keyword>